<dbReference type="OrthoDB" id="6195606at2"/>
<protein>
    <submittedName>
        <fullName evidence="2">5-bromo-4-chloroindolyl phosphate hydrolysis protein</fullName>
    </submittedName>
</protein>
<keyword evidence="1" id="KW-0472">Membrane</keyword>
<dbReference type="Pfam" id="PF10112">
    <property type="entry name" value="Halogen_Hydrol"/>
    <property type="match status" value="1"/>
</dbReference>
<dbReference type="AlphaFoldDB" id="A0A4R1EXR1"/>
<gene>
    <name evidence="2" type="ORF">EV695_2618</name>
</gene>
<dbReference type="EMBL" id="SMFQ01000004">
    <property type="protein sequence ID" value="TCJ84659.1"/>
    <property type="molecule type" value="Genomic_DNA"/>
</dbReference>
<dbReference type="InterPro" id="IPR018770">
    <property type="entry name" value="ChloroindolylP_hydrolase"/>
</dbReference>
<sequence>MTKATRYDPENQILNTVKTGIKGTLLFLMPLPVLIGAIIHLLKGNVFSSIVAGALFAAFMITAVIARHGFKLESRFKQKRLAKAPGMPFKSFAASLLGITTGLTAFMLSGYTLLASILIGFVALIGFYLAYGVDPRQDKTGNISLGVDPDEVFEALEAAEAKIAVIENARKDIKNIKFDQHLRRIIEKARGILKLIEDDPKDLYRARKFLKVYLDGTARVTESYAKTHGKDASTAELDKNFQEVLDSIESTFEEQHKKLLENDQLDLDVKIEVLKTQLKHI</sequence>
<organism evidence="2 3">
    <name type="scientific">Cocleimonas flava</name>
    <dbReference type="NCBI Taxonomy" id="634765"/>
    <lineage>
        <taxon>Bacteria</taxon>
        <taxon>Pseudomonadati</taxon>
        <taxon>Pseudomonadota</taxon>
        <taxon>Gammaproteobacteria</taxon>
        <taxon>Thiotrichales</taxon>
        <taxon>Thiotrichaceae</taxon>
        <taxon>Cocleimonas</taxon>
    </lineage>
</organism>
<keyword evidence="3" id="KW-1185">Reference proteome</keyword>
<feature type="transmembrane region" description="Helical" evidence="1">
    <location>
        <begin position="87"/>
        <end position="107"/>
    </location>
</feature>
<keyword evidence="1" id="KW-0812">Transmembrane</keyword>
<feature type="transmembrane region" description="Helical" evidence="1">
    <location>
        <begin position="46"/>
        <end position="66"/>
    </location>
</feature>
<comment type="caution">
    <text evidence="2">The sequence shown here is derived from an EMBL/GenBank/DDBJ whole genome shotgun (WGS) entry which is preliminary data.</text>
</comment>
<proteinExistence type="predicted"/>
<dbReference type="Proteomes" id="UP000294887">
    <property type="component" value="Unassembled WGS sequence"/>
</dbReference>
<evidence type="ECO:0000313" key="3">
    <source>
        <dbReference type="Proteomes" id="UP000294887"/>
    </source>
</evidence>
<feature type="transmembrane region" description="Helical" evidence="1">
    <location>
        <begin position="113"/>
        <end position="131"/>
    </location>
</feature>
<keyword evidence="1" id="KW-1133">Transmembrane helix</keyword>
<accession>A0A4R1EXR1</accession>
<name>A0A4R1EXR1_9GAMM</name>
<reference evidence="2 3" key="1">
    <citation type="submission" date="2019-03" db="EMBL/GenBank/DDBJ databases">
        <title>Genomic Encyclopedia of Type Strains, Phase IV (KMG-IV): sequencing the most valuable type-strain genomes for metagenomic binning, comparative biology and taxonomic classification.</title>
        <authorList>
            <person name="Goeker M."/>
        </authorList>
    </citation>
    <scope>NUCLEOTIDE SEQUENCE [LARGE SCALE GENOMIC DNA]</scope>
    <source>
        <strain evidence="2 3">DSM 24830</strain>
    </source>
</reference>
<feature type="transmembrane region" description="Helical" evidence="1">
    <location>
        <begin position="21"/>
        <end position="40"/>
    </location>
</feature>
<evidence type="ECO:0000256" key="1">
    <source>
        <dbReference type="SAM" id="Phobius"/>
    </source>
</evidence>
<evidence type="ECO:0000313" key="2">
    <source>
        <dbReference type="EMBL" id="TCJ84659.1"/>
    </source>
</evidence>
<dbReference type="RefSeq" id="WP_131906404.1">
    <property type="nucleotide sequence ID" value="NZ_BAAAFU010000006.1"/>
</dbReference>